<gene>
    <name evidence="2" type="ORF">TELCIR_26261</name>
</gene>
<sequence>MPRKRLPRPNKLLKRSKQRKVTIVFSNSFFVDKLIELLIWMTTLIL</sequence>
<keyword evidence="3" id="KW-1185">Reference proteome</keyword>
<feature type="transmembrane region" description="Helical" evidence="1">
    <location>
        <begin position="21"/>
        <end position="41"/>
    </location>
</feature>
<organism evidence="2 3">
    <name type="scientific">Teladorsagia circumcincta</name>
    <name type="common">Brown stomach worm</name>
    <name type="synonym">Ostertagia circumcincta</name>
    <dbReference type="NCBI Taxonomy" id="45464"/>
    <lineage>
        <taxon>Eukaryota</taxon>
        <taxon>Metazoa</taxon>
        <taxon>Ecdysozoa</taxon>
        <taxon>Nematoda</taxon>
        <taxon>Chromadorea</taxon>
        <taxon>Rhabditida</taxon>
        <taxon>Rhabditina</taxon>
        <taxon>Rhabditomorpha</taxon>
        <taxon>Strongyloidea</taxon>
        <taxon>Trichostrongylidae</taxon>
        <taxon>Teladorsagia</taxon>
    </lineage>
</organism>
<keyword evidence="1" id="KW-0812">Transmembrane</keyword>
<accession>A0A2G9T3B8</accession>
<dbReference type="EMBL" id="KZ428069">
    <property type="protein sequence ID" value="PIO52433.1"/>
    <property type="molecule type" value="Genomic_DNA"/>
</dbReference>
<keyword evidence="1" id="KW-0472">Membrane</keyword>
<reference evidence="2 3" key="1">
    <citation type="submission" date="2015-09" db="EMBL/GenBank/DDBJ databases">
        <title>Draft genome of the parasitic nematode Teladorsagia circumcincta isolate WARC Sus (inbred).</title>
        <authorList>
            <person name="Mitreva M."/>
        </authorList>
    </citation>
    <scope>NUCLEOTIDE SEQUENCE [LARGE SCALE GENOMIC DNA]</scope>
    <source>
        <strain evidence="2 3">S</strain>
    </source>
</reference>
<evidence type="ECO:0000256" key="1">
    <source>
        <dbReference type="SAM" id="Phobius"/>
    </source>
</evidence>
<dbReference type="AlphaFoldDB" id="A0A2G9T3B8"/>
<keyword evidence="1" id="KW-1133">Transmembrane helix</keyword>
<proteinExistence type="predicted"/>
<dbReference type="Proteomes" id="UP000230423">
    <property type="component" value="Unassembled WGS sequence"/>
</dbReference>
<evidence type="ECO:0000313" key="3">
    <source>
        <dbReference type="Proteomes" id="UP000230423"/>
    </source>
</evidence>
<evidence type="ECO:0000313" key="2">
    <source>
        <dbReference type="EMBL" id="PIO52433.1"/>
    </source>
</evidence>
<name>A0A2G9T3B8_TELCI</name>
<protein>
    <submittedName>
        <fullName evidence="2">Uncharacterized protein</fullName>
    </submittedName>
</protein>